<proteinExistence type="predicted"/>
<name>A0A5C2SAN5_9APHY</name>
<evidence type="ECO:0000256" key="1">
    <source>
        <dbReference type="SAM" id="Phobius"/>
    </source>
</evidence>
<keyword evidence="1" id="KW-0812">Transmembrane</keyword>
<protein>
    <submittedName>
        <fullName evidence="2">Uncharacterized protein</fullName>
    </submittedName>
</protein>
<accession>A0A5C2SAN5</accession>
<evidence type="ECO:0000313" key="3">
    <source>
        <dbReference type="Proteomes" id="UP000313359"/>
    </source>
</evidence>
<keyword evidence="3" id="KW-1185">Reference proteome</keyword>
<gene>
    <name evidence="2" type="ORF">L227DRAFT_83885</name>
</gene>
<keyword evidence="1" id="KW-0472">Membrane</keyword>
<organism evidence="2 3">
    <name type="scientific">Lentinus tigrinus ALCF2SS1-6</name>
    <dbReference type="NCBI Taxonomy" id="1328759"/>
    <lineage>
        <taxon>Eukaryota</taxon>
        <taxon>Fungi</taxon>
        <taxon>Dikarya</taxon>
        <taxon>Basidiomycota</taxon>
        <taxon>Agaricomycotina</taxon>
        <taxon>Agaricomycetes</taxon>
        <taxon>Polyporales</taxon>
        <taxon>Polyporaceae</taxon>
        <taxon>Lentinus</taxon>
    </lineage>
</organism>
<reference evidence="2" key="1">
    <citation type="journal article" date="2018" name="Genome Biol. Evol.">
        <title>Genomics and development of Lentinus tigrinus, a white-rot wood-decaying mushroom with dimorphic fruiting bodies.</title>
        <authorList>
            <person name="Wu B."/>
            <person name="Xu Z."/>
            <person name="Knudson A."/>
            <person name="Carlson A."/>
            <person name="Chen N."/>
            <person name="Kovaka S."/>
            <person name="LaButti K."/>
            <person name="Lipzen A."/>
            <person name="Pennachio C."/>
            <person name="Riley R."/>
            <person name="Schakwitz W."/>
            <person name="Umezawa K."/>
            <person name="Ohm R.A."/>
            <person name="Grigoriev I.V."/>
            <person name="Nagy L.G."/>
            <person name="Gibbons J."/>
            <person name="Hibbett D."/>
        </authorList>
    </citation>
    <scope>NUCLEOTIDE SEQUENCE [LARGE SCALE GENOMIC DNA]</scope>
    <source>
        <strain evidence="2">ALCF2SS1-6</strain>
    </source>
</reference>
<keyword evidence="1" id="KW-1133">Transmembrane helix</keyword>
<dbReference type="EMBL" id="ML122264">
    <property type="protein sequence ID" value="RPD60790.1"/>
    <property type="molecule type" value="Genomic_DNA"/>
</dbReference>
<evidence type="ECO:0000313" key="2">
    <source>
        <dbReference type="EMBL" id="RPD60790.1"/>
    </source>
</evidence>
<dbReference type="Proteomes" id="UP000313359">
    <property type="component" value="Unassembled WGS sequence"/>
</dbReference>
<feature type="transmembrane region" description="Helical" evidence="1">
    <location>
        <begin position="45"/>
        <end position="66"/>
    </location>
</feature>
<dbReference type="AlphaFoldDB" id="A0A5C2SAN5"/>
<sequence length="106" mass="11586">MTYSSAVPVICHHCAEFGSCEHYPGPSFASDHATDNATEVGGRTLIIAPCYVVTYYSWCVIAGSSLRIRRMRNHKQGSGLGGTRSQSRTTVRPLAIHGMYWFAAGF</sequence>